<evidence type="ECO:0000256" key="1">
    <source>
        <dbReference type="SAM" id="Phobius"/>
    </source>
</evidence>
<keyword evidence="1" id="KW-0812">Transmembrane</keyword>
<accession>A0A1F7IH05</accession>
<keyword evidence="1" id="KW-0472">Membrane</keyword>
<keyword evidence="1" id="KW-1133">Transmembrane helix</keyword>
<name>A0A1F7IH05_9BACT</name>
<proteinExistence type="predicted"/>
<feature type="transmembrane region" description="Helical" evidence="1">
    <location>
        <begin position="22"/>
        <end position="43"/>
    </location>
</feature>
<dbReference type="AlphaFoldDB" id="A0A1F7IH05"/>
<dbReference type="Proteomes" id="UP000179270">
    <property type="component" value="Unassembled WGS sequence"/>
</dbReference>
<organism evidence="2 3">
    <name type="scientific">Candidatus Roizmanbacteria bacterium RIFCSPLOWO2_01_FULL_35_13</name>
    <dbReference type="NCBI Taxonomy" id="1802055"/>
    <lineage>
        <taxon>Bacteria</taxon>
        <taxon>Candidatus Roizmaniibacteriota</taxon>
    </lineage>
</organism>
<gene>
    <name evidence="2" type="ORF">A3A74_06485</name>
</gene>
<dbReference type="EMBL" id="MGAF01000006">
    <property type="protein sequence ID" value="OGK42652.1"/>
    <property type="molecule type" value="Genomic_DNA"/>
</dbReference>
<evidence type="ECO:0000313" key="2">
    <source>
        <dbReference type="EMBL" id="OGK42652.1"/>
    </source>
</evidence>
<sequence>MILYSNTDMKENRQLDDFFHSVSRFIIIVPIIIVVVAIFLKLVNGTSRQKGFKEYSLTPTPTKSQNIIDSLNMSKKSSPSAKFNFTGPLVCDFTSDVVNVNAYVKNKRIYIKMDEKNIISNYLLNGDCVYIWKNGTYSGEKVCGISQQVSIFEGLLASGFLDPNMIFGSLGKLFNLPSIGGSQDTLKSAMSTCKNEEVPETIKFDIPKNVLFKNKVLK</sequence>
<protein>
    <submittedName>
        <fullName evidence="2">Uncharacterized protein</fullName>
    </submittedName>
</protein>
<reference evidence="2 3" key="1">
    <citation type="journal article" date="2016" name="Nat. Commun.">
        <title>Thousands of microbial genomes shed light on interconnected biogeochemical processes in an aquifer system.</title>
        <authorList>
            <person name="Anantharaman K."/>
            <person name="Brown C.T."/>
            <person name="Hug L.A."/>
            <person name="Sharon I."/>
            <person name="Castelle C.J."/>
            <person name="Probst A.J."/>
            <person name="Thomas B.C."/>
            <person name="Singh A."/>
            <person name="Wilkins M.J."/>
            <person name="Karaoz U."/>
            <person name="Brodie E.L."/>
            <person name="Williams K.H."/>
            <person name="Hubbard S.S."/>
            <person name="Banfield J.F."/>
        </authorList>
    </citation>
    <scope>NUCLEOTIDE SEQUENCE [LARGE SCALE GENOMIC DNA]</scope>
</reference>
<evidence type="ECO:0000313" key="3">
    <source>
        <dbReference type="Proteomes" id="UP000179270"/>
    </source>
</evidence>
<comment type="caution">
    <text evidence="2">The sequence shown here is derived from an EMBL/GenBank/DDBJ whole genome shotgun (WGS) entry which is preliminary data.</text>
</comment>